<protein>
    <submittedName>
        <fullName evidence="2">Phosphotransferase family enzyme</fullName>
    </submittedName>
</protein>
<dbReference type="EMBL" id="QNRE01000003">
    <property type="protein sequence ID" value="RBO92734.1"/>
    <property type="molecule type" value="Genomic_DNA"/>
</dbReference>
<sequence>MELVKETVAVGVGAGGGHGPPTVLVERADVLVVRTGDVVVKAHAAETCGVELVSRLTLAEESGAHGPLLRPVRVAGALITWRKRRMLTVWPYGKPVDPVDPDVAPWEEAAALLARLHGTETRGRGLPRAGGPGRVRRAVRRLRDAGDAVHSAAAEVVCHAFARLPELNSAGRALTHGDFHLGQLVCVTDGGWRLIDIDDLGIGDPAWDLARPAAMFAAGVLEPAAWQRFLTAYRDAGGVAVPAEGDEWAALDLPARAVAVQAAALALVTAALSGRELDDLDTALVDACRRIAAVDAIS</sequence>
<dbReference type="Gene3D" id="3.90.1200.10">
    <property type="match status" value="1"/>
</dbReference>
<dbReference type="InterPro" id="IPR002575">
    <property type="entry name" value="Aminoglycoside_PTrfase"/>
</dbReference>
<feature type="domain" description="Aminoglycoside phosphotransferase" evidence="1">
    <location>
        <begin position="88"/>
        <end position="247"/>
    </location>
</feature>
<dbReference type="Pfam" id="PF01636">
    <property type="entry name" value="APH"/>
    <property type="match status" value="1"/>
</dbReference>
<keyword evidence="2" id="KW-0808">Transferase</keyword>
<comment type="caution">
    <text evidence="2">The sequence shown here is derived from an EMBL/GenBank/DDBJ whole genome shotgun (WGS) entry which is preliminary data.</text>
</comment>
<organism evidence="2 3">
    <name type="scientific">Nocardia puris</name>
    <dbReference type="NCBI Taxonomy" id="208602"/>
    <lineage>
        <taxon>Bacteria</taxon>
        <taxon>Bacillati</taxon>
        <taxon>Actinomycetota</taxon>
        <taxon>Actinomycetes</taxon>
        <taxon>Mycobacteriales</taxon>
        <taxon>Nocardiaceae</taxon>
        <taxon>Nocardia</taxon>
    </lineage>
</organism>
<dbReference type="RefSeq" id="WP_067508297.1">
    <property type="nucleotide sequence ID" value="NZ_QNRE01000003.1"/>
</dbReference>
<reference evidence="2 3" key="1">
    <citation type="submission" date="2018-06" db="EMBL/GenBank/DDBJ databases">
        <title>Genomic Encyclopedia of Type Strains, Phase IV (KMG-IV): sequencing the most valuable type-strain genomes for metagenomic binning, comparative biology and taxonomic classification.</title>
        <authorList>
            <person name="Goeker M."/>
        </authorList>
    </citation>
    <scope>NUCLEOTIDE SEQUENCE [LARGE SCALE GENOMIC DNA]</scope>
    <source>
        <strain evidence="2 3">DSM 44599</strain>
    </source>
</reference>
<dbReference type="InterPro" id="IPR011009">
    <property type="entry name" value="Kinase-like_dom_sf"/>
</dbReference>
<evidence type="ECO:0000259" key="1">
    <source>
        <dbReference type="Pfam" id="PF01636"/>
    </source>
</evidence>
<dbReference type="GO" id="GO:0016740">
    <property type="term" value="F:transferase activity"/>
    <property type="evidence" value="ECO:0007669"/>
    <property type="project" value="UniProtKB-KW"/>
</dbReference>
<dbReference type="Proteomes" id="UP000252586">
    <property type="component" value="Unassembled WGS sequence"/>
</dbReference>
<dbReference type="AlphaFoldDB" id="A0A366DU00"/>
<dbReference type="SUPFAM" id="SSF56112">
    <property type="entry name" value="Protein kinase-like (PK-like)"/>
    <property type="match status" value="1"/>
</dbReference>
<accession>A0A366DU00</accession>
<name>A0A366DU00_9NOCA</name>
<keyword evidence="3" id="KW-1185">Reference proteome</keyword>
<evidence type="ECO:0000313" key="3">
    <source>
        <dbReference type="Proteomes" id="UP000252586"/>
    </source>
</evidence>
<dbReference type="OrthoDB" id="4558647at2"/>
<proteinExistence type="predicted"/>
<dbReference type="STRING" id="1210090.GCA_001613185_02621"/>
<gene>
    <name evidence="2" type="ORF">DFR74_103378</name>
</gene>
<evidence type="ECO:0000313" key="2">
    <source>
        <dbReference type="EMBL" id="RBO92734.1"/>
    </source>
</evidence>